<keyword evidence="3" id="KW-1185">Reference proteome</keyword>
<feature type="region of interest" description="Disordered" evidence="1">
    <location>
        <begin position="96"/>
        <end position="118"/>
    </location>
</feature>
<evidence type="ECO:0000256" key="1">
    <source>
        <dbReference type="SAM" id="MobiDB-lite"/>
    </source>
</evidence>
<protein>
    <submittedName>
        <fullName evidence="2">Uncharacterized protein</fullName>
    </submittedName>
</protein>
<dbReference type="Proteomes" id="UP000240760">
    <property type="component" value="Unassembled WGS sequence"/>
</dbReference>
<dbReference type="EMBL" id="KZ679128">
    <property type="protein sequence ID" value="PTB79716.1"/>
    <property type="molecule type" value="Genomic_DNA"/>
</dbReference>
<organism evidence="2 3">
    <name type="scientific">Trichoderma longibrachiatum ATCC 18648</name>
    <dbReference type="NCBI Taxonomy" id="983965"/>
    <lineage>
        <taxon>Eukaryota</taxon>
        <taxon>Fungi</taxon>
        <taxon>Dikarya</taxon>
        <taxon>Ascomycota</taxon>
        <taxon>Pezizomycotina</taxon>
        <taxon>Sordariomycetes</taxon>
        <taxon>Hypocreomycetidae</taxon>
        <taxon>Hypocreales</taxon>
        <taxon>Hypocreaceae</taxon>
        <taxon>Trichoderma</taxon>
    </lineage>
</organism>
<proteinExistence type="predicted"/>
<name>A0A2T4CDU3_TRILO</name>
<gene>
    <name evidence="2" type="ORF">M440DRAFT_1420042</name>
</gene>
<reference evidence="2 3" key="1">
    <citation type="submission" date="2016-07" db="EMBL/GenBank/DDBJ databases">
        <title>Multiple horizontal gene transfer events from other fungi enriched the ability of initially mycotrophic Trichoderma (Ascomycota) to feed on dead plant biomass.</title>
        <authorList>
            <consortium name="DOE Joint Genome Institute"/>
            <person name="Aerts A."/>
            <person name="Atanasova L."/>
            <person name="Chenthamara K."/>
            <person name="Zhang J."/>
            <person name="Grujic M."/>
            <person name="Henrissat B."/>
            <person name="Kuo A."/>
            <person name="Salamov A."/>
            <person name="Lipzen A."/>
            <person name="Labutti K."/>
            <person name="Barry K."/>
            <person name="Miao Y."/>
            <person name="Rahimi M.J."/>
            <person name="Shen Q."/>
            <person name="Grigoriev I.V."/>
            <person name="Kubicek C.P."/>
            <person name="Druzhinina I.S."/>
        </authorList>
    </citation>
    <scope>NUCLEOTIDE SEQUENCE [LARGE SCALE GENOMIC DNA]</scope>
    <source>
        <strain evidence="2 3">ATCC 18648</strain>
    </source>
</reference>
<accession>A0A2T4CDU3</accession>
<dbReference type="OrthoDB" id="4899107at2759"/>
<evidence type="ECO:0000313" key="3">
    <source>
        <dbReference type="Proteomes" id="UP000240760"/>
    </source>
</evidence>
<evidence type="ECO:0000313" key="2">
    <source>
        <dbReference type="EMBL" id="PTB79716.1"/>
    </source>
</evidence>
<dbReference type="AlphaFoldDB" id="A0A2T4CDU3"/>
<sequence length="118" mass="13171">MDIHTQNPLFHALDIILAYLNHGNSLPEIEFLSSAAETWCRHHLLPPAVRFANNNNNNNNNSNNSSSNLDDVLWTHPHLFDLSIHSFARLYSFDSRSKHPNGGISSSSSSSQPPSLTH</sequence>